<keyword evidence="8" id="KW-1133">Transmembrane helix</keyword>
<evidence type="ECO:0000313" key="12">
    <source>
        <dbReference type="EMBL" id="SMC27756.1"/>
    </source>
</evidence>
<dbReference type="InterPro" id="IPR037682">
    <property type="entry name" value="TonB_C"/>
</dbReference>
<evidence type="ECO:0000256" key="3">
    <source>
        <dbReference type="ARBA" id="ARBA00022448"/>
    </source>
</evidence>
<keyword evidence="13" id="KW-1185">Reference proteome</keyword>
<name>A0A1W1XV26_9NEIS</name>
<dbReference type="EMBL" id="FWXD01000018">
    <property type="protein sequence ID" value="SMC27756.1"/>
    <property type="molecule type" value="Genomic_DNA"/>
</dbReference>
<dbReference type="NCBIfam" id="TIGR01352">
    <property type="entry name" value="tonB_Cterm"/>
    <property type="match status" value="1"/>
</dbReference>
<protein>
    <submittedName>
        <fullName evidence="12">Protein TonB</fullName>
    </submittedName>
</protein>
<evidence type="ECO:0000256" key="1">
    <source>
        <dbReference type="ARBA" id="ARBA00004383"/>
    </source>
</evidence>
<dbReference type="PANTHER" id="PTHR33446:SF2">
    <property type="entry name" value="PROTEIN TONB"/>
    <property type="match status" value="1"/>
</dbReference>
<keyword evidence="4" id="KW-1003">Cell membrane</keyword>
<evidence type="ECO:0000259" key="11">
    <source>
        <dbReference type="PROSITE" id="PS52015"/>
    </source>
</evidence>
<evidence type="ECO:0000256" key="8">
    <source>
        <dbReference type="ARBA" id="ARBA00022989"/>
    </source>
</evidence>
<comment type="similarity">
    <text evidence="2">Belongs to the TonB family.</text>
</comment>
<keyword evidence="5" id="KW-0997">Cell inner membrane</keyword>
<sequence>MSELSLAYGRRRRLPSGSAVVLPPPVPTPQPAVPDSRVPRWLPLGGLVLAMHAAVWLALPAATPLPLAVPAPPRPLVIEVVKPPEPLQQKAIKPPAPLPQSAKAPAAPRAPVPAAALAPRSVPAPAAVADSHAELSPVVPVDSTPRAEVPVAAKSSEAPAETAAYGRAGYRNNPPPRYPPVALEQGWEGTVLLRVRVLADGRPDSVEVQSGSGRKVLDDAAVQTVKRWLFNPARRGDAPVDGWASVPIVFKLAS</sequence>
<dbReference type="InterPro" id="IPR051045">
    <property type="entry name" value="TonB-dependent_transducer"/>
</dbReference>
<evidence type="ECO:0000256" key="9">
    <source>
        <dbReference type="ARBA" id="ARBA00023136"/>
    </source>
</evidence>
<gene>
    <name evidence="12" type="ORF">SAMN02745857_02974</name>
</gene>
<keyword evidence="7" id="KW-0653">Protein transport</keyword>
<dbReference type="Pfam" id="PF03544">
    <property type="entry name" value="TonB_C"/>
    <property type="match status" value="1"/>
</dbReference>
<proteinExistence type="inferred from homology"/>
<evidence type="ECO:0000256" key="4">
    <source>
        <dbReference type="ARBA" id="ARBA00022475"/>
    </source>
</evidence>
<keyword evidence="9" id="KW-0472">Membrane</keyword>
<evidence type="ECO:0000313" key="13">
    <source>
        <dbReference type="Proteomes" id="UP000192761"/>
    </source>
</evidence>
<evidence type="ECO:0000256" key="10">
    <source>
        <dbReference type="SAM" id="MobiDB-lite"/>
    </source>
</evidence>
<dbReference type="AlphaFoldDB" id="A0A1W1XV26"/>
<dbReference type="Proteomes" id="UP000192761">
    <property type="component" value="Unassembled WGS sequence"/>
</dbReference>
<feature type="region of interest" description="Disordered" evidence="10">
    <location>
        <begin position="88"/>
        <end position="111"/>
    </location>
</feature>
<dbReference type="GO" id="GO:0055085">
    <property type="term" value="P:transmembrane transport"/>
    <property type="evidence" value="ECO:0007669"/>
    <property type="project" value="InterPro"/>
</dbReference>
<evidence type="ECO:0000256" key="7">
    <source>
        <dbReference type="ARBA" id="ARBA00022927"/>
    </source>
</evidence>
<feature type="domain" description="TonB C-terminal" evidence="11">
    <location>
        <begin position="163"/>
        <end position="254"/>
    </location>
</feature>
<dbReference type="STRING" id="1121001.SAMN02745857_02974"/>
<dbReference type="GO" id="GO:0098797">
    <property type="term" value="C:plasma membrane protein complex"/>
    <property type="evidence" value="ECO:0007669"/>
    <property type="project" value="TreeGrafter"/>
</dbReference>
<dbReference type="PROSITE" id="PS52015">
    <property type="entry name" value="TONB_CTD"/>
    <property type="match status" value="1"/>
</dbReference>
<keyword evidence="6" id="KW-0812">Transmembrane</keyword>
<dbReference type="InterPro" id="IPR006260">
    <property type="entry name" value="TonB/TolA_C"/>
</dbReference>
<reference evidence="12 13" key="1">
    <citation type="submission" date="2017-04" db="EMBL/GenBank/DDBJ databases">
        <authorList>
            <person name="Afonso C.L."/>
            <person name="Miller P.J."/>
            <person name="Scott M.A."/>
            <person name="Spackman E."/>
            <person name="Goraichik I."/>
            <person name="Dimitrov K.M."/>
            <person name="Suarez D.L."/>
            <person name="Swayne D.E."/>
        </authorList>
    </citation>
    <scope>NUCLEOTIDE SEQUENCE [LARGE SCALE GENOMIC DNA]</scope>
    <source>
        <strain evidence="12 13">DSM 23236</strain>
    </source>
</reference>
<feature type="compositionally biased region" description="Low complexity" evidence="10">
    <location>
        <begin position="102"/>
        <end position="111"/>
    </location>
</feature>
<dbReference type="GO" id="GO:0015031">
    <property type="term" value="P:protein transport"/>
    <property type="evidence" value="ECO:0007669"/>
    <property type="project" value="UniProtKB-KW"/>
</dbReference>
<comment type="subcellular location">
    <subcellularLocation>
        <location evidence="1">Cell inner membrane</location>
        <topology evidence="1">Single-pass membrane protein</topology>
        <orientation evidence="1">Periplasmic side</orientation>
    </subcellularLocation>
</comment>
<accession>A0A1W1XV26</accession>
<organism evidence="12 13">
    <name type="scientific">Andreprevotia lacus DSM 23236</name>
    <dbReference type="NCBI Taxonomy" id="1121001"/>
    <lineage>
        <taxon>Bacteria</taxon>
        <taxon>Pseudomonadati</taxon>
        <taxon>Pseudomonadota</taxon>
        <taxon>Betaproteobacteria</taxon>
        <taxon>Neisseriales</taxon>
        <taxon>Chitinibacteraceae</taxon>
        <taxon>Andreprevotia</taxon>
    </lineage>
</organism>
<dbReference type="SUPFAM" id="SSF74653">
    <property type="entry name" value="TolA/TonB C-terminal domain"/>
    <property type="match status" value="1"/>
</dbReference>
<dbReference type="Gene3D" id="3.30.1150.10">
    <property type="match status" value="1"/>
</dbReference>
<evidence type="ECO:0000256" key="2">
    <source>
        <dbReference type="ARBA" id="ARBA00006555"/>
    </source>
</evidence>
<evidence type="ECO:0000256" key="5">
    <source>
        <dbReference type="ARBA" id="ARBA00022519"/>
    </source>
</evidence>
<dbReference type="GO" id="GO:0031992">
    <property type="term" value="F:energy transducer activity"/>
    <property type="evidence" value="ECO:0007669"/>
    <property type="project" value="TreeGrafter"/>
</dbReference>
<evidence type="ECO:0000256" key="6">
    <source>
        <dbReference type="ARBA" id="ARBA00022692"/>
    </source>
</evidence>
<dbReference type="PANTHER" id="PTHR33446">
    <property type="entry name" value="PROTEIN TONB-RELATED"/>
    <property type="match status" value="1"/>
</dbReference>
<keyword evidence="3" id="KW-0813">Transport</keyword>